<evidence type="ECO:0000313" key="9">
    <source>
        <dbReference type="EMBL" id="SEG55434.1"/>
    </source>
</evidence>
<evidence type="ECO:0000256" key="4">
    <source>
        <dbReference type="ARBA" id="ARBA00022692"/>
    </source>
</evidence>
<dbReference type="FunFam" id="1.20.1250.20:FF:000001">
    <property type="entry name" value="Dicarboxylate MFS transporter"/>
    <property type="match status" value="1"/>
</dbReference>
<dbReference type="PANTHER" id="PTHR43045:SF7">
    <property type="entry name" value="MAJOR FACILITATOR SUPERFAMILY TRANSPORTER"/>
    <property type="match status" value="1"/>
</dbReference>
<dbReference type="InterPro" id="IPR005828">
    <property type="entry name" value="MFS_sugar_transport-like"/>
</dbReference>
<feature type="transmembrane region" description="Helical" evidence="7">
    <location>
        <begin position="463"/>
        <end position="482"/>
    </location>
</feature>
<dbReference type="EMBL" id="FNUS01000007">
    <property type="protein sequence ID" value="SEG55434.1"/>
    <property type="molecule type" value="Genomic_DNA"/>
</dbReference>
<feature type="transmembrane region" description="Helical" evidence="7">
    <location>
        <begin position="321"/>
        <end position="338"/>
    </location>
</feature>
<proteinExistence type="predicted"/>
<evidence type="ECO:0000256" key="6">
    <source>
        <dbReference type="ARBA" id="ARBA00023136"/>
    </source>
</evidence>
<accession>A0A1H6B4G3</accession>
<keyword evidence="2" id="KW-0813">Transport</keyword>
<keyword evidence="5 7" id="KW-1133">Transmembrane helix</keyword>
<feature type="transmembrane region" description="Helical" evidence="7">
    <location>
        <begin position="64"/>
        <end position="87"/>
    </location>
</feature>
<dbReference type="AlphaFoldDB" id="A0A1H6B4G3"/>
<dbReference type="Gene3D" id="1.20.1250.20">
    <property type="entry name" value="MFS general substrate transporter like domains"/>
    <property type="match status" value="2"/>
</dbReference>
<dbReference type="SUPFAM" id="SSF103473">
    <property type="entry name" value="MFS general substrate transporter"/>
    <property type="match status" value="1"/>
</dbReference>
<protein>
    <submittedName>
        <fullName evidence="9">Predicted arabinose efflux permease, MFS family</fullName>
    </submittedName>
</protein>
<evidence type="ECO:0000256" key="5">
    <source>
        <dbReference type="ARBA" id="ARBA00022989"/>
    </source>
</evidence>
<dbReference type="InterPro" id="IPR020846">
    <property type="entry name" value="MFS_dom"/>
</dbReference>
<feature type="transmembrane region" description="Helical" evidence="7">
    <location>
        <begin position="165"/>
        <end position="187"/>
    </location>
</feature>
<gene>
    <name evidence="9" type="ORF">SAMN05421847_2702</name>
</gene>
<comment type="subcellular location">
    <subcellularLocation>
        <location evidence="1">Cell membrane</location>
        <topology evidence="1">Multi-pass membrane protein</topology>
    </subcellularLocation>
</comment>
<dbReference type="RefSeq" id="WP_103914547.1">
    <property type="nucleotide sequence ID" value="NZ_FNUS01000007.1"/>
</dbReference>
<dbReference type="CDD" id="cd17369">
    <property type="entry name" value="MFS_ShiA_like"/>
    <property type="match status" value="1"/>
</dbReference>
<dbReference type="GO" id="GO:0005886">
    <property type="term" value="C:plasma membrane"/>
    <property type="evidence" value="ECO:0007669"/>
    <property type="project" value="UniProtKB-SubCell"/>
</dbReference>
<reference evidence="10" key="1">
    <citation type="submission" date="2016-10" db="EMBL/GenBank/DDBJ databases">
        <authorList>
            <person name="Varghese N."/>
            <person name="Submissions S."/>
        </authorList>
    </citation>
    <scope>NUCLEOTIDE SEQUENCE [LARGE SCALE GENOMIC DNA]</scope>
    <source>
        <strain evidence="10">DSM 21580</strain>
    </source>
</reference>
<keyword evidence="3" id="KW-1003">Cell membrane</keyword>
<name>A0A1H6B4G3_9FLAO</name>
<dbReference type="Pfam" id="PF00083">
    <property type="entry name" value="Sugar_tr"/>
    <property type="match status" value="1"/>
</dbReference>
<sequence>MSKTFNSQQEHDAYVAEKKQNKTIWGVIMASSLGTLIEWYDFYIFGSLAVVLATKFFPSDNPTAAFLSTLATFAAGFVVRPFGALFFGRLGDIIGRKYTFLVTLLIMGFSTFLIGCIPGYDSIGYAAPILVLILRLLQGLALGGEYGGAATYVAEYSQPHRRGYWTSWIQTTATAGLFISLIVILVTKTSLSAEEFDSWGWRVPFWISILMVGVSYVIRRNMKESPLFAQAKKEGKTSKNPLKESFGNKFNFKFVLLALFGAVMGQGVIWYTGQFYAMSFLQKVMNIDSAQVDTMMALALFIGTPLFVFFGWLSDKVGRKPIMMIGMLIAILAYRPIYKAMYNSVKIEDKVLAKNGLTEKRTAKVHDKIATDSTITFHQEKIFVDGTLMKKDSIVHWAATGPIIKEGKPEAALIKEQITVNPDTRWFLIFLIFIQVVFVTMVYGPIAAFLVEMFPLKIRYTSMSLPYHIGNGVFGGLLPAVATYLVTSGKDAGHSEWYLEGLWYPIVVAGVCLVIGTLYLKTKNKSLAEDSIVEEIIVENSDS</sequence>
<dbReference type="InterPro" id="IPR036259">
    <property type="entry name" value="MFS_trans_sf"/>
</dbReference>
<feature type="transmembrane region" description="Helical" evidence="7">
    <location>
        <begin position="126"/>
        <end position="144"/>
    </location>
</feature>
<evidence type="ECO:0000256" key="7">
    <source>
        <dbReference type="SAM" id="Phobius"/>
    </source>
</evidence>
<evidence type="ECO:0000256" key="3">
    <source>
        <dbReference type="ARBA" id="ARBA00022475"/>
    </source>
</evidence>
<keyword evidence="4 7" id="KW-0812">Transmembrane</keyword>
<dbReference type="PROSITE" id="PS00217">
    <property type="entry name" value="SUGAR_TRANSPORT_2"/>
    <property type="match status" value="1"/>
</dbReference>
<evidence type="ECO:0000313" key="10">
    <source>
        <dbReference type="Proteomes" id="UP000236738"/>
    </source>
</evidence>
<dbReference type="GO" id="GO:0022857">
    <property type="term" value="F:transmembrane transporter activity"/>
    <property type="evidence" value="ECO:0007669"/>
    <property type="project" value="InterPro"/>
</dbReference>
<dbReference type="OrthoDB" id="9783227at2"/>
<keyword evidence="6 7" id="KW-0472">Membrane</keyword>
<evidence type="ECO:0000256" key="1">
    <source>
        <dbReference type="ARBA" id="ARBA00004651"/>
    </source>
</evidence>
<keyword evidence="10" id="KW-1185">Reference proteome</keyword>
<feature type="transmembrane region" description="Helical" evidence="7">
    <location>
        <begin position="426"/>
        <end position="451"/>
    </location>
</feature>
<feature type="transmembrane region" description="Helical" evidence="7">
    <location>
        <begin position="502"/>
        <end position="520"/>
    </location>
</feature>
<feature type="domain" description="Major facilitator superfamily (MFS) profile" evidence="8">
    <location>
        <begin position="27"/>
        <end position="525"/>
    </location>
</feature>
<evidence type="ECO:0000259" key="8">
    <source>
        <dbReference type="PROSITE" id="PS50850"/>
    </source>
</evidence>
<dbReference type="Proteomes" id="UP000236738">
    <property type="component" value="Unassembled WGS sequence"/>
</dbReference>
<feature type="transmembrane region" description="Helical" evidence="7">
    <location>
        <begin position="296"/>
        <end position="314"/>
    </location>
</feature>
<feature type="transmembrane region" description="Helical" evidence="7">
    <location>
        <begin position="99"/>
        <end position="120"/>
    </location>
</feature>
<feature type="transmembrane region" description="Helical" evidence="7">
    <location>
        <begin position="199"/>
        <end position="218"/>
    </location>
</feature>
<organism evidence="9 10">
    <name type="scientific">Halpernia humi</name>
    <dbReference type="NCBI Taxonomy" id="493375"/>
    <lineage>
        <taxon>Bacteria</taxon>
        <taxon>Pseudomonadati</taxon>
        <taxon>Bacteroidota</taxon>
        <taxon>Flavobacteriia</taxon>
        <taxon>Flavobacteriales</taxon>
        <taxon>Weeksellaceae</taxon>
        <taxon>Chryseobacterium group</taxon>
        <taxon>Halpernia</taxon>
    </lineage>
</organism>
<dbReference type="PROSITE" id="PS50850">
    <property type="entry name" value="MFS"/>
    <property type="match status" value="1"/>
</dbReference>
<dbReference type="InterPro" id="IPR005829">
    <property type="entry name" value="Sugar_transporter_CS"/>
</dbReference>
<feature type="transmembrane region" description="Helical" evidence="7">
    <location>
        <begin position="254"/>
        <end position="276"/>
    </location>
</feature>
<dbReference type="PANTHER" id="PTHR43045">
    <property type="entry name" value="SHIKIMATE TRANSPORTER"/>
    <property type="match status" value="1"/>
</dbReference>
<evidence type="ECO:0000256" key="2">
    <source>
        <dbReference type="ARBA" id="ARBA00022448"/>
    </source>
</evidence>